<evidence type="ECO:0000313" key="3">
    <source>
        <dbReference type="Proteomes" id="UP001061958"/>
    </source>
</evidence>
<reference evidence="2" key="2">
    <citation type="submission" date="2022-01" db="EMBL/GenBank/DDBJ databases">
        <authorList>
            <person name="Hirooka S."/>
            <person name="Miyagishima S.Y."/>
        </authorList>
    </citation>
    <scope>NUCLEOTIDE SEQUENCE</scope>
    <source>
        <strain evidence="2">NBRC 102759</strain>
    </source>
</reference>
<dbReference type="InterPro" id="IPR036224">
    <property type="entry name" value="GINS_bundle-like_dom_sf"/>
</dbReference>
<sequence>MIHKRPCYWDLKDILCTSEKIRSVLQTDLENLGYLSEITKIEYPEDIQWERFRKLATSEGKKPQSQDEEEANNMHSSTNSISEEVYDEEISSKESPAVIREETDHTKLPNGTRVELPFWMAESLAVRNFVVLQAPHSYGSRIRKDIAADATFVNFKSKAAFYYRYGIQLASCLGDHDLRERLLYAFSLRYKKVLQVSYSILSIQNQQRTHNESQQLGLTSIPNNLSEIIQKLDESERQLLNFAVESNTRLQEWRTKRLGKQSKGLKSSSKRVRDTETTDLNSSEKLARIRPKGSALTELSLNQQNIRFSQVTRLTF</sequence>
<dbReference type="EMBL" id="BQMJ01000029">
    <property type="protein sequence ID" value="GJQ12026.1"/>
    <property type="molecule type" value="Genomic_DNA"/>
</dbReference>
<dbReference type="CDD" id="cd21693">
    <property type="entry name" value="GINS_B_Psf3"/>
    <property type="match status" value="1"/>
</dbReference>
<evidence type="ECO:0000256" key="1">
    <source>
        <dbReference type="SAM" id="MobiDB-lite"/>
    </source>
</evidence>
<accession>A0A9C7UQS9</accession>
<dbReference type="Gene3D" id="1.20.58.2050">
    <property type="match status" value="1"/>
</dbReference>
<gene>
    <name evidence="2" type="ORF">GpartN1_g3817.t1</name>
</gene>
<organism evidence="2 3">
    <name type="scientific">Galdieria partita</name>
    <dbReference type="NCBI Taxonomy" id="83374"/>
    <lineage>
        <taxon>Eukaryota</taxon>
        <taxon>Rhodophyta</taxon>
        <taxon>Bangiophyceae</taxon>
        <taxon>Galdieriales</taxon>
        <taxon>Galdieriaceae</taxon>
        <taxon>Galdieria</taxon>
    </lineage>
</organism>
<dbReference type="SUPFAM" id="SSF160059">
    <property type="entry name" value="PriA/YqbF domain"/>
    <property type="match status" value="1"/>
</dbReference>
<keyword evidence="3" id="KW-1185">Reference proteome</keyword>
<feature type="compositionally biased region" description="Polar residues" evidence="1">
    <location>
        <begin position="73"/>
        <end position="82"/>
    </location>
</feature>
<comment type="caution">
    <text evidence="2">The sequence shown here is derived from an EMBL/GenBank/DDBJ whole genome shotgun (WGS) entry which is preliminary data.</text>
</comment>
<dbReference type="InterPro" id="IPR038437">
    <property type="entry name" value="GINS_Psf3_sf"/>
</dbReference>
<protein>
    <recommendedName>
        <fullName evidence="4">GINS subunit domain-containing protein</fullName>
    </recommendedName>
</protein>
<proteinExistence type="predicted"/>
<name>A0A9C7UQS9_9RHOD</name>
<reference evidence="2" key="1">
    <citation type="journal article" date="2022" name="Proc. Natl. Acad. Sci. U.S.A.">
        <title>Life cycle and functional genomics of the unicellular red alga Galdieria for elucidating algal and plant evolution and industrial use.</title>
        <authorList>
            <person name="Hirooka S."/>
            <person name="Itabashi T."/>
            <person name="Ichinose T.M."/>
            <person name="Onuma R."/>
            <person name="Fujiwara T."/>
            <person name="Yamashita S."/>
            <person name="Jong L.W."/>
            <person name="Tomita R."/>
            <person name="Iwane A.H."/>
            <person name="Miyagishima S.Y."/>
        </authorList>
    </citation>
    <scope>NUCLEOTIDE SEQUENCE</scope>
    <source>
        <strain evidence="2">NBRC 102759</strain>
    </source>
</reference>
<evidence type="ECO:0008006" key="4">
    <source>
        <dbReference type="Google" id="ProtNLM"/>
    </source>
</evidence>
<dbReference type="PANTHER" id="PTHR22768">
    <property type="entry name" value="DNA REPLICATION COMPLEX GINS PROTEIN PSF3"/>
    <property type="match status" value="1"/>
</dbReference>
<evidence type="ECO:0000313" key="2">
    <source>
        <dbReference type="EMBL" id="GJQ12026.1"/>
    </source>
</evidence>
<dbReference type="PANTHER" id="PTHR22768:SF0">
    <property type="entry name" value="DNA REPLICATION COMPLEX GINS PROTEIN PSF3"/>
    <property type="match status" value="1"/>
</dbReference>
<dbReference type="InterPro" id="IPR010492">
    <property type="entry name" value="GINS_Psf3"/>
</dbReference>
<dbReference type="GO" id="GO:0000811">
    <property type="term" value="C:GINS complex"/>
    <property type="evidence" value="ECO:0007669"/>
    <property type="project" value="TreeGrafter"/>
</dbReference>
<dbReference type="SUPFAM" id="SSF158573">
    <property type="entry name" value="GINS helical bundle-like"/>
    <property type="match status" value="1"/>
</dbReference>
<dbReference type="CDD" id="cd11713">
    <property type="entry name" value="GINS_A_psf3"/>
    <property type="match status" value="1"/>
</dbReference>
<dbReference type="OrthoDB" id="10251744at2759"/>
<dbReference type="AlphaFoldDB" id="A0A9C7UQS9"/>
<feature type="region of interest" description="Disordered" evidence="1">
    <location>
        <begin position="58"/>
        <end position="86"/>
    </location>
</feature>
<dbReference type="GO" id="GO:1902975">
    <property type="term" value="P:mitotic DNA replication initiation"/>
    <property type="evidence" value="ECO:0007669"/>
    <property type="project" value="TreeGrafter"/>
</dbReference>
<dbReference type="Proteomes" id="UP001061958">
    <property type="component" value="Unassembled WGS sequence"/>
</dbReference>
<feature type="region of interest" description="Disordered" evidence="1">
    <location>
        <begin position="261"/>
        <end position="284"/>
    </location>
</feature>